<evidence type="ECO:0000256" key="1">
    <source>
        <dbReference type="SAM" id="Coils"/>
    </source>
</evidence>
<evidence type="ECO:0000313" key="3">
    <source>
        <dbReference type="Proteomes" id="UP000799324"/>
    </source>
</evidence>
<keyword evidence="1" id="KW-0175">Coiled coil</keyword>
<dbReference type="AlphaFoldDB" id="A0A6A6T2U2"/>
<feature type="coiled-coil region" evidence="1">
    <location>
        <begin position="20"/>
        <end position="94"/>
    </location>
</feature>
<protein>
    <submittedName>
        <fullName evidence="2">Uncharacterized protein</fullName>
    </submittedName>
</protein>
<gene>
    <name evidence="2" type="ORF">K491DRAFT_510321</name>
</gene>
<organism evidence="2 3">
    <name type="scientific">Lophiostoma macrostomum CBS 122681</name>
    <dbReference type="NCBI Taxonomy" id="1314788"/>
    <lineage>
        <taxon>Eukaryota</taxon>
        <taxon>Fungi</taxon>
        <taxon>Dikarya</taxon>
        <taxon>Ascomycota</taxon>
        <taxon>Pezizomycotina</taxon>
        <taxon>Dothideomycetes</taxon>
        <taxon>Pleosporomycetidae</taxon>
        <taxon>Pleosporales</taxon>
        <taxon>Lophiostomataceae</taxon>
        <taxon>Lophiostoma</taxon>
    </lineage>
</organism>
<accession>A0A6A6T2U2</accession>
<dbReference type="EMBL" id="MU004378">
    <property type="protein sequence ID" value="KAF2653627.1"/>
    <property type="molecule type" value="Genomic_DNA"/>
</dbReference>
<reference evidence="2" key="1">
    <citation type="journal article" date="2020" name="Stud. Mycol.">
        <title>101 Dothideomycetes genomes: a test case for predicting lifestyles and emergence of pathogens.</title>
        <authorList>
            <person name="Haridas S."/>
            <person name="Albert R."/>
            <person name="Binder M."/>
            <person name="Bloem J."/>
            <person name="Labutti K."/>
            <person name="Salamov A."/>
            <person name="Andreopoulos B."/>
            <person name="Baker S."/>
            <person name="Barry K."/>
            <person name="Bills G."/>
            <person name="Bluhm B."/>
            <person name="Cannon C."/>
            <person name="Castanera R."/>
            <person name="Culley D."/>
            <person name="Daum C."/>
            <person name="Ezra D."/>
            <person name="Gonzalez J."/>
            <person name="Henrissat B."/>
            <person name="Kuo A."/>
            <person name="Liang C."/>
            <person name="Lipzen A."/>
            <person name="Lutzoni F."/>
            <person name="Magnuson J."/>
            <person name="Mondo S."/>
            <person name="Nolan M."/>
            <person name="Ohm R."/>
            <person name="Pangilinan J."/>
            <person name="Park H.-J."/>
            <person name="Ramirez L."/>
            <person name="Alfaro M."/>
            <person name="Sun H."/>
            <person name="Tritt A."/>
            <person name="Yoshinaga Y."/>
            <person name="Zwiers L.-H."/>
            <person name="Turgeon B."/>
            <person name="Goodwin S."/>
            <person name="Spatafora J."/>
            <person name="Crous P."/>
            <person name="Grigoriev I."/>
        </authorList>
    </citation>
    <scope>NUCLEOTIDE SEQUENCE</scope>
    <source>
        <strain evidence="2">CBS 122681</strain>
    </source>
</reference>
<proteinExistence type="predicted"/>
<keyword evidence="3" id="KW-1185">Reference proteome</keyword>
<evidence type="ECO:0000313" key="2">
    <source>
        <dbReference type="EMBL" id="KAF2653627.1"/>
    </source>
</evidence>
<sequence length="191" mass="22622">MLEFELKKKDDIDAKRQEDMKMLKSKLEKANQKLAIIEAERGKDHWELAAAFANEKSQRQLGNITNKRRIRDLEKELKEERELFQHQADRMDRQNGGSYLVANENLCQPLPLYGGDELARKWEVLWMEFKNACKAGNNRIEEKEIEYVESVFKHIYRNRFEAEGDDGPKLRRLWTIFAQQGELAVPYKYSL</sequence>
<dbReference type="Proteomes" id="UP000799324">
    <property type="component" value="Unassembled WGS sequence"/>
</dbReference>
<name>A0A6A6T2U2_9PLEO</name>